<accession>E0UBQ7</accession>
<sequence>MGLPKLYNNMAANGQKTVLNYWDVVDSNGKVHRYYDVAGFPGGSVGLQPVPEPLTFLGAGAALSFGSYFKQKLSQKQKKTR</sequence>
<dbReference type="AlphaFoldDB" id="E0UBQ7"/>
<gene>
    <name evidence="1" type="ordered locus">Cyan7822_2019</name>
</gene>
<dbReference type="NCBIfam" id="TIGR04155">
    <property type="entry name" value="cyano_PEP"/>
    <property type="match status" value="1"/>
</dbReference>
<dbReference type="InterPro" id="IPR026374">
    <property type="entry name" value="Cyano_PEP"/>
</dbReference>
<organism evidence="1 2">
    <name type="scientific">Gloeothece verrucosa (strain PCC 7822)</name>
    <name type="common">Cyanothece sp. (strain PCC 7822)</name>
    <dbReference type="NCBI Taxonomy" id="497965"/>
    <lineage>
        <taxon>Bacteria</taxon>
        <taxon>Bacillati</taxon>
        <taxon>Cyanobacteriota</taxon>
        <taxon>Cyanophyceae</taxon>
        <taxon>Oscillatoriophycideae</taxon>
        <taxon>Chroococcales</taxon>
        <taxon>Aphanothecaceae</taxon>
        <taxon>Gloeothece</taxon>
        <taxon>Gloeothece verrucosa</taxon>
    </lineage>
</organism>
<dbReference type="RefSeq" id="WP_013322107.1">
    <property type="nucleotide sequence ID" value="NC_014501.1"/>
</dbReference>
<evidence type="ECO:0000313" key="2">
    <source>
        <dbReference type="Proteomes" id="UP000008206"/>
    </source>
</evidence>
<evidence type="ECO:0008006" key="3">
    <source>
        <dbReference type="Google" id="ProtNLM"/>
    </source>
</evidence>
<keyword evidence="2" id="KW-1185">Reference proteome</keyword>
<dbReference type="KEGG" id="cyj:Cyan7822_2019"/>
<dbReference type="Proteomes" id="UP000008206">
    <property type="component" value="Chromosome"/>
</dbReference>
<name>E0UBQ7_GLOV7</name>
<dbReference type="OrthoDB" id="418145at2"/>
<reference evidence="2" key="1">
    <citation type="journal article" date="2011" name="MBio">
        <title>Novel metabolic attributes of the genus Cyanothece, comprising a group of unicellular nitrogen-fixing Cyanobacteria.</title>
        <authorList>
            <person name="Bandyopadhyay A."/>
            <person name="Elvitigala T."/>
            <person name="Welsh E."/>
            <person name="Stockel J."/>
            <person name="Liberton M."/>
            <person name="Min H."/>
            <person name="Sherman L.A."/>
            <person name="Pakrasi H.B."/>
        </authorList>
    </citation>
    <scope>NUCLEOTIDE SEQUENCE [LARGE SCALE GENOMIC DNA]</scope>
    <source>
        <strain evidence="2">PCC 7822</strain>
    </source>
</reference>
<dbReference type="EMBL" id="CP002198">
    <property type="protein sequence ID" value="ADN14001.1"/>
    <property type="molecule type" value="Genomic_DNA"/>
</dbReference>
<protein>
    <recommendedName>
        <fullName evidence="3">PEP-CTERM protein-sorting domain-containing protein</fullName>
    </recommendedName>
</protein>
<proteinExistence type="predicted"/>
<evidence type="ECO:0000313" key="1">
    <source>
        <dbReference type="EMBL" id="ADN14001.1"/>
    </source>
</evidence>
<dbReference type="HOGENOM" id="CLU_2568130_0_0_3"/>